<evidence type="ECO:0000256" key="1">
    <source>
        <dbReference type="SAM" id="MobiDB-lite"/>
    </source>
</evidence>
<gene>
    <name evidence="2" type="ORF">PLEPLA_LOCUS33174</name>
</gene>
<keyword evidence="3" id="KW-1185">Reference proteome</keyword>
<evidence type="ECO:0000313" key="2">
    <source>
        <dbReference type="EMBL" id="CAB1445443.1"/>
    </source>
</evidence>
<name>A0A9N7V9P6_PLEPL</name>
<feature type="region of interest" description="Disordered" evidence="1">
    <location>
        <begin position="130"/>
        <end position="160"/>
    </location>
</feature>
<protein>
    <submittedName>
        <fullName evidence="2">Uncharacterized protein</fullName>
    </submittedName>
</protein>
<comment type="caution">
    <text evidence="2">The sequence shown here is derived from an EMBL/GenBank/DDBJ whole genome shotgun (WGS) entry which is preliminary data.</text>
</comment>
<reference evidence="2" key="1">
    <citation type="submission" date="2020-03" db="EMBL/GenBank/DDBJ databases">
        <authorList>
            <person name="Weist P."/>
        </authorList>
    </citation>
    <scope>NUCLEOTIDE SEQUENCE</scope>
</reference>
<accession>A0A9N7V9P6</accession>
<sequence length="160" mass="17293">MPPSCHVAQPGDQKRKLNQKPPRYDRVGVGTRRRGSGGRESLEVSDRNTELHFQPGRPLTVEPHGESKAILHAGFEAEELGLVFPVFPVMWSNRRSVMKTLAAERRGPEVPPLKMRHAIGSRIYGHESCTVSGELTPGKSDGGSGSDTVRSGGVRSGDGS</sequence>
<dbReference type="AlphaFoldDB" id="A0A9N7V9P6"/>
<feature type="compositionally biased region" description="Basic and acidic residues" evidence="1">
    <location>
        <begin position="40"/>
        <end position="50"/>
    </location>
</feature>
<feature type="region of interest" description="Disordered" evidence="1">
    <location>
        <begin position="1"/>
        <end position="62"/>
    </location>
</feature>
<organism evidence="2 3">
    <name type="scientific">Pleuronectes platessa</name>
    <name type="common">European plaice</name>
    <dbReference type="NCBI Taxonomy" id="8262"/>
    <lineage>
        <taxon>Eukaryota</taxon>
        <taxon>Metazoa</taxon>
        <taxon>Chordata</taxon>
        <taxon>Craniata</taxon>
        <taxon>Vertebrata</taxon>
        <taxon>Euteleostomi</taxon>
        <taxon>Actinopterygii</taxon>
        <taxon>Neopterygii</taxon>
        <taxon>Teleostei</taxon>
        <taxon>Neoteleostei</taxon>
        <taxon>Acanthomorphata</taxon>
        <taxon>Carangaria</taxon>
        <taxon>Pleuronectiformes</taxon>
        <taxon>Pleuronectoidei</taxon>
        <taxon>Pleuronectidae</taxon>
        <taxon>Pleuronectes</taxon>
    </lineage>
</organism>
<evidence type="ECO:0000313" key="3">
    <source>
        <dbReference type="Proteomes" id="UP001153269"/>
    </source>
</evidence>
<dbReference type="EMBL" id="CADEAL010003668">
    <property type="protein sequence ID" value="CAB1445443.1"/>
    <property type="molecule type" value="Genomic_DNA"/>
</dbReference>
<dbReference type="Proteomes" id="UP001153269">
    <property type="component" value="Unassembled WGS sequence"/>
</dbReference>
<proteinExistence type="predicted"/>